<feature type="non-terminal residue" evidence="1">
    <location>
        <position position="1"/>
    </location>
</feature>
<evidence type="ECO:0000313" key="1">
    <source>
        <dbReference type="EMBL" id="TVU34411.1"/>
    </source>
</evidence>
<sequence>MHASLFSSDPPTPFPAPAFDLVSPKIPSPRAIRSIVAGLPVAVVAPRLLATQGSEIPLARCEVPACPAKVGVDEESVVAMARPATSASSPVQDQVAPPHLISTETGDHGLPSLGGSLVEFGDELISLLYVQQGDAAVCAPMLCLVLTSTGDILRKFLHRRDCLFFLYFFLKHGIVFSHCKKCKAQSHLQSQFFEGRCPKMKFQLFVARDILLVFLAVQALLFINFEATAVDKDDRAKSEVALQVGIIFFESIPLFPATALECIFPPSNSIIVEC</sequence>
<comment type="caution">
    <text evidence="1">The sequence shown here is derived from an EMBL/GenBank/DDBJ whole genome shotgun (WGS) entry which is preliminary data.</text>
</comment>
<organism evidence="1 2">
    <name type="scientific">Eragrostis curvula</name>
    <name type="common">weeping love grass</name>
    <dbReference type="NCBI Taxonomy" id="38414"/>
    <lineage>
        <taxon>Eukaryota</taxon>
        <taxon>Viridiplantae</taxon>
        <taxon>Streptophyta</taxon>
        <taxon>Embryophyta</taxon>
        <taxon>Tracheophyta</taxon>
        <taxon>Spermatophyta</taxon>
        <taxon>Magnoliopsida</taxon>
        <taxon>Liliopsida</taxon>
        <taxon>Poales</taxon>
        <taxon>Poaceae</taxon>
        <taxon>PACMAD clade</taxon>
        <taxon>Chloridoideae</taxon>
        <taxon>Eragrostideae</taxon>
        <taxon>Eragrostidinae</taxon>
        <taxon>Eragrostis</taxon>
    </lineage>
</organism>
<dbReference type="AlphaFoldDB" id="A0A5J9VG54"/>
<dbReference type="PANTHER" id="PTHR46347:SF4">
    <property type="entry name" value="RING_FYVE_PHD ZINC FINGER SUPERFAMILY PROTEIN"/>
    <property type="match status" value="1"/>
</dbReference>
<accession>A0A5J9VG54</accession>
<proteinExistence type="predicted"/>
<protein>
    <submittedName>
        <fullName evidence="1">Uncharacterized protein</fullName>
    </submittedName>
</protein>
<dbReference type="EMBL" id="RWGY01000009">
    <property type="protein sequence ID" value="TVU34411.1"/>
    <property type="molecule type" value="Genomic_DNA"/>
</dbReference>
<keyword evidence="2" id="KW-1185">Reference proteome</keyword>
<gene>
    <name evidence="1" type="ORF">EJB05_16243</name>
</gene>
<evidence type="ECO:0000313" key="2">
    <source>
        <dbReference type="Proteomes" id="UP000324897"/>
    </source>
</evidence>
<name>A0A5J9VG54_9POAL</name>
<dbReference type="PANTHER" id="PTHR46347">
    <property type="entry name" value="RING/FYVE/PHD ZINC FINGER SUPERFAMILY PROTEIN"/>
    <property type="match status" value="1"/>
</dbReference>
<dbReference type="Proteomes" id="UP000324897">
    <property type="component" value="Unassembled WGS sequence"/>
</dbReference>
<dbReference type="Gramene" id="TVU34411">
    <property type="protein sequence ID" value="TVU34411"/>
    <property type="gene ID" value="EJB05_16243"/>
</dbReference>
<reference evidence="1 2" key="1">
    <citation type="journal article" date="2019" name="Sci. Rep.">
        <title>A high-quality genome of Eragrostis curvula grass provides insights into Poaceae evolution and supports new strategies to enhance forage quality.</title>
        <authorList>
            <person name="Carballo J."/>
            <person name="Santos B.A.C.M."/>
            <person name="Zappacosta D."/>
            <person name="Garbus I."/>
            <person name="Selva J.P."/>
            <person name="Gallo C.A."/>
            <person name="Diaz A."/>
            <person name="Albertini E."/>
            <person name="Caccamo M."/>
            <person name="Echenique V."/>
        </authorList>
    </citation>
    <scope>NUCLEOTIDE SEQUENCE [LARGE SCALE GENOMIC DNA]</scope>
    <source>
        <strain evidence="2">cv. Victoria</strain>
        <tissue evidence="1">Leaf</tissue>
    </source>
</reference>